<sequence>MAYTDYLPPVGGAKQTYPELTDHCRPPGRQYTYAEHDYTTAGPCRRCGIEEQR</sequence>
<name>A0ABV1UEH6_9ACTN</name>
<dbReference type="EMBL" id="JBEPAZ010000037">
    <property type="protein sequence ID" value="MER6432109.1"/>
    <property type="molecule type" value="Genomic_DNA"/>
</dbReference>
<proteinExistence type="predicted"/>
<evidence type="ECO:0000256" key="1">
    <source>
        <dbReference type="SAM" id="MobiDB-lite"/>
    </source>
</evidence>
<dbReference type="Proteomes" id="UP001470023">
    <property type="component" value="Unassembled WGS sequence"/>
</dbReference>
<evidence type="ECO:0000313" key="3">
    <source>
        <dbReference type="Proteomes" id="UP001470023"/>
    </source>
</evidence>
<accession>A0ABV1UEH6</accession>
<feature type="region of interest" description="Disordered" evidence="1">
    <location>
        <begin position="1"/>
        <end position="21"/>
    </location>
</feature>
<reference evidence="2 3" key="1">
    <citation type="submission" date="2024-06" db="EMBL/GenBank/DDBJ databases">
        <title>The Natural Products Discovery Center: Release of the First 8490 Sequenced Strains for Exploring Actinobacteria Biosynthetic Diversity.</title>
        <authorList>
            <person name="Kalkreuter E."/>
            <person name="Kautsar S.A."/>
            <person name="Yang D."/>
            <person name="Bader C.D."/>
            <person name="Teijaro C.N."/>
            <person name="Fluegel L."/>
            <person name="Davis C.M."/>
            <person name="Simpson J.R."/>
            <person name="Lauterbach L."/>
            <person name="Steele A.D."/>
            <person name="Gui C."/>
            <person name="Meng S."/>
            <person name="Li G."/>
            <person name="Viehrig K."/>
            <person name="Ye F."/>
            <person name="Su P."/>
            <person name="Kiefer A.F."/>
            <person name="Nichols A."/>
            <person name="Cepeda A.J."/>
            <person name="Yan W."/>
            <person name="Fan B."/>
            <person name="Jiang Y."/>
            <person name="Adhikari A."/>
            <person name="Zheng C.-J."/>
            <person name="Schuster L."/>
            <person name="Cowan T.M."/>
            <person name="Smanski M.J."/>
            <person name="Chevrette M.G."/>
            <person name="De Carvalho L.P.S."/>
            <person name="Shen B."/>
        </authorList>
    </citation>
    <scope>NUCLEOTIDE SEQUENCE [LARGE SCALE GENOMIC DNA]</scope>
    <source>
        <strain evidence="2 3">NPDC001166</strain>
    </source>
</reference>
<protein>
    <submittedName>
        <fullName evidence="2">Uncharacterized protein</fullName>
    </submittedName>
</protein>
<evidence type="ECO:0000313" key="2">
    <source>
        <dbReference type="EMBL" id="MER6432109.1"/>
    </source>
</evidence>
<gene>
    <name evidence="2" type="ORF">ABT272_30955</name>
</gene>
<keyword evidence="3" id="KW-1185">Reference proteome</keyword>
<comment type="caution">
    <text evidence="2">The sequence shown here is derived from an EMBL/GenBank/DDBJ whole genome shotgun (WGS) entry which is preliminary data.</text>
</comment>
<organism evidence="2 3">
    <name type="scientific">Streptomyces sp. 900105245</name>
    <dbReference type="NCBI Taxonomy" id="3154379"/>
    <lineage>
        <taxon>Bacteria</taxon>
        <taxon>Bacillati</taxon>
        <taxon>Actinomycetota</taxon>
        <taxon>Actinomycetes</taxon>
        <taxon>Kitasatosporales</taxon>
        <taxon>Streptomycetaceae</taxon>
        <taxon>Streptomyces</taxon>
    </lineage>
</organism>
<dbReference type="RefSeq" id="WP_352064948.1">
    <property type="nucleotide sequence ID" value="NZ_JBEPAZ010000037.1"/>
</dbReference>